<proteinExistence type="predicted"/>
<accession>A0A2N9IT01</accession>
<sequence length="40" mass="4478">MVNVKAQEGAKEIEMAEEVTTKIDKDEAMQVDMDAEMSCE</sequence>
<evidence type="ECO:0000313" key="1">
    <source>
        <dbReference type="EMBL" id="SPD27992.1"/>
    </source>
</evidence>
<organism evidence="1">
    <name type="scientific">Fagus sylvatica</name>
    <name type="common">Beechnut</name>
    <dbReference type="NCBI Taxonomy" id="28930"/>
    <lineage>
        <taxon>Eukaryota</taxon>
        <taxon>Viridiplantae</taxon>
        <taxon>Streptophyta</taxon>
        <taxon>Embryophyta</taxon>
        <taxon>Tracheophyta</taxon>
        <taxon>Spermatophyta</taxon>
        <taxon>Magnoliopsida</taxon>
        <taxon>eudicotyledons</taxon>
        <taxon>Gunneridae</taxon>
        <taxon>Pentapetalae</taxon>
        <taxon>rosids</taxon>
        <taxon>fabids</taxon>
        <taxon>Fagales</taxon>
        <taxon>Fagaceae</taxon>
        <taxon>Fagus</taxon>
    </lineage>
</organism>
<dbReference type="AlphaFoldDB" id="A0A2N9IT01"/>
<dbReference type="EMBL" id="OIVN01006215">
    <property type="protein sequence ID" value="SPD27992.1"/>
    <property type="molecule type" value="Genomic_DNA"/>
</dbReference>
<gene>
    <name evidence="1" type="ORF">FSB_LOCUS55874</name>
</gene>
<name>A0A2N9IT01_FAGSY</name>
<protein>
    <submittedName>
        <fullName evidence="1">Uncharacterized protein</fullName>
    </submittedName>
</protein>
<reference evidence="1" key="1">
    <citation type="submission" date="2018-02" db="EMBL/GenBank/DDBJ databases">
        <authorList>
            <person name="Cohen D.B."/>
            <person name="Kent A.D."/>
        </authorList>
    </citation>
    <scope>NUCLEOTIDE SEQUENCE</scope>
</reference>